<reference evidence="6 7" key="1">
    <citation type="submission" date="2017-05" db="EMBL/GenBank/DDBJ databases">
        <authorList>
            <person name="Varghese N."/>
            <person name="Submissions S."/>
        </authorList>
    </citation>
    <scope>NUCLEOTIDE SEQUENCE [LARGE SCALE GENOMIC DNA]</scope>
    <source>
        <strain evidence="6 7">DSM 26001</strain>
    </source>
</reference>
<dbReference type="PANTHER" id="PTHR30346">
    <property type="entry name" value="TRANSCRIPTIONAL DUAL REGULATOR HCAR-RELATED"/>
    <property type="match status" value="1"/>
</dbReference>
<evidence type="ECO:0000256" key="2">
    <source>
        <dbReference type="ARBA" id="ARBA00023015"/>
    </source>
</evidence>
<evidence type="ECO:0000313" key="6">
    <source>
        <dbReference type="EMBL" id="SMP60508.1"/>
    </source>
</evidence>
<keyword evidence="3" id="KW-0238">DNA-binding</keyword>
<dbReference type="SUPFAM" id="SSF53850">
    <property type="entry name" value="Periplasmic binding protein-like II"/>
    <property type="match status" value="1"/>
</dbReference>
<feature type="domain" description="HTH lysR-type" evidence="5">
    <location>
        <begin position="1"/>
        <end position="58"/>
    </location>
</feature>
<evidence type="ECO:0000256" key="1">
    <source>
        <dbReference type="ARBA" id="ARBA00009437"/>
    </source>
</evidence>
<dbReference type="Pfam" id="PF03466">
    <property type="entry name" value="LysR_substrate"/>
    <property type="match status" value="1"/>
</dbReference>
<dbReference type="Gene3D" id="1.10.10.10">
    <property type="entry name" value="Winged helix-like DNA-binding domain superfamily/Winged helix DNA-binding domain"/>
    <property type="match status" value="1"/>
</dbReference>
<dbReference type="Gene3D" id="3.40.190.10">
    <property type="entry name" value="Periplasmic binding protein-like II"/>
    <property type="match status" value="2"/>
</dbReference>
<dbReference type="PROSITE" id="PS50931">
    <property type="entry name" value="HTH_LYSR"/>
    <property type="match status" value="1"/>
</dbReference>
<dbReference type="Proteomes" id="UP001158049">
    <property type="component" value="Unassembled WGS sequence"/>
</dbReference>
<keyword evidence="7" id="KW-1185">Reference proteome</keyword>
<dbReference type="InterPro" id="IPR000847">
    <property type="entry name" value="LysR_HTH_N"/>
</dbReference>
<comment type="caution">
    <text evidence="6">The sequence shown here is derived from an EMBL/GenBank/DDBJ whole genome shotgun (WGS) entry which is preliminary data.</text>
</comment>
<proteinExistence type="inferred from homology"/>
<dbReference type="InterPro" id="IPR036388">
    <property type="entry name" value="WH-like_DNA-bd_sf"/>
</dbReference>
<protein>
    <submittedName>
        <fullName evidence="6">Transcriptional regulator, LysR family</fullName>
    </submittedName>
</protein>
<dbReference type="InterPro" id="IPR036390">
    <property type="entry name" value="WH_DNA-bd_sf"/>
</dbReference>
<dbReference type="InterPro" id="IPR005119">
    <property type="entry name" value="LysR_subst-bd"/>
</dbReference>
<dbReference type="PANTHER" id="PTHR30346:SF0">
    <property type="entry name" value="HCA OPERON TRANSCRIPTIONAL ACTIVATOR HCAR"/>
    <property type="match status" value="1"/>
</dbReference>
<sequence>MELRHLRYFVVLAEELHFGRAALRLSITQPPLSFAIRALEQELDAQLFVRDNKSVSLTEAGRAYLLESRAILDRMAHANATARSIASGKSGRIDIGFTGSMVYREVPQIVSRFFERHPGIEVTLREMASAEQVDAVLHGQLHAAFVNLPLVPEGLQGLALLKDAFVCCLPDSHALANRKQIDLVEIAGDPFVMFMREISPANYDNVVGVCRQAGFEPEIRFAARQWLTIVALVANGLGVSLVPRSIAQSKIAGTRFVPLRGTEAFSSAYLLWQTENTTPALQHFLDVAADTLQPG</sequence>
<gene>
    <name evidence="6" type="ORF">SAMN06295970_10710</name>
</gene>
<name>A0ABY1Q6J9_9BURK</name>
<dbReference type="PRINTS" id="PR00039">
    <property type="entry name" value="HTHLYSR"/>
</dbReference>
<accession>A0ABY1Q6J9</accession>
<evidence type="ECO:0000256" key="4">
    <source>
        <dbReference type="ARBA" id="ARBA00023163"/>
    </source>
</evidence>
<evidence type="ECO:0000313" key="7">
    <source>
        <dbReference type="Proteomes" id="UP001158049"/>
    </source>
</evidence>
<comment type="similarity">
    <text evidence="1">Belongs to the LysR transcriptional regulatory family.</text>
</comment>
<dbReference type="EMBL" id="FXUL01000007">
    <property type="protein sequence ID" value="SMP60508.1"/>
    <property type="molecule type" value="Genomic_DNA"/>
</dbReference>
<dbReference type="SUPFAM" id="SSF46785">
    <property type="entry name" value="Winged helix' DNA-binding domain"/>
    <property type="match status" value="1"/>
</dbReference>
<evidence type="ECO:0000259" key="5">
    <source>
        <dbReference type="PROSITE" id="PS50931"/>
    </source>
</evidence>
<dbReference type="Pfam" id="PF00126">
    <property type="entry name" value="HTH_1"/>
    <property type="match status" value="1"/>
</dbReference>
<dbReference type="RefSeq" id="WP_283442340.1">
    <property type="nucleotide sequence ID" value="NZ_FXUL01000007.1"/>
</dbReference>
<organism evidence="6 7">
    <name type="scientific">Noviherbaspirillum suwonense</name>
    <dbReference type="NCBI Taxonomy" id="1224511"/>
    <lineage>
        <taxon>Bacteria</taxon>
        <taxon>Pseudomonadati</taxon>
        <taxon>Pseudomonadota</taxon>
        <taxon>Betaproteobacteria</taxon>
        <taxon>Burkholderiales</taxon>
        <taxon>Oxalobacteraceae</taxon>
        <taxon>Noviherbaspirillum</taxon>
    </lineage>
</organism>
<keyword evidence="4" id="KW-0804">Transcription</keyword>
<keyword evidence="2" id="KW-0805">Transcription regulation</keyword>
<evidence type="ECO:0000256" key="3">
    <source>
        <dbReference type="ARBA" id="ARBA00023125"/>
    </source>
</evidence>